<reference evidence="3 4" key="2">
    <citation type="journal article" date="2015" name="MBio">
        <title>Genome-Resolved Metagenomic Analysis Reveals Roles for Candidate Phyla and Other Microbial Community Members in Biogeochemical Transformations in Oil Reservoirs.</title>
        <authorList>
            <person name="Hu P."/>
            <person name="Tom L."/>
            <person name="Singh A."/>
            <person name="Thomas B.C."/>
            <person name="Baker B.J."/>
            <person name="Piceno Y.M."/>
            <person name="Andersen G.L."/>
            <person name="Banfield J.F."/>
        </authorList>
    </citation>
    <scope>NUCLEOTIDE SEQUENCE [LARGE SCALE GENOMIC DNA]</scope>
    <source>
        <strain evidence="1">57_489</strain>
    </source>
</reference>
<accession>A0A117LG18</accession>
<organism evidence="1 4">
    <name type="scientific">Methanothrix harundinacea</name>
    <dbReference type="NCBI Taxonomy" id="301375"/>
    <lineage>
        <taxon>Archaea</taxon>
        <taxon>Methanobacteriati</taxon>
        <taxon>Methanobacteriota</taxon>
        <taxon>Stenosarchaea group</taxon>
        <taxon>Methanomicrobia</taxon>
        <taxon>Methanotrichales</taxon>
        <taxon>Methanotrichaceae</taxon>
        <taxon>Methanothrix</taxon>
    </lineage>
</organism>
<evidence type="ECO:0000313" key="3">
    <source>
        <dbReference type="Proteomes" id="UP000053961"/>
    </source>
</evidence>
<dbReference type="PATRIC" id="fig|301375.6.peg.1876"/>
<dbReference type="PANTHER" id="PTHR39335">
    <property type="entry name" value="BLL4220 PROTEIN"/>
    <property type="match status" value="1"/>
</dbReference>
<dbReference type="GO" id="GO:0043448">
    <property type="term" value="P:alkane catabolic process"/>
    <property type="evidence" value="ECO:0007669"/>
    <property type="project" value="TreeGrafter"/>
</dbReference>
<proteinExistence type="predicted"/>
<reference evidence="2" key="1">
    <citation type="journal article" date="2015" name="MBio">
        <title>Genome-resolved metagenomic analysis reveals roles for candidate phyla and other microbial community members in biogeochemical transformations in oil reservoirs.</title>
        <authorList>
            <person name="Hu P."/>
            <person name="Tom L."/>
            <person name="Singh A."/>
            <person name="Thomas B.C."/>
            <person name="Baker B.J."/>
            <person name="Piceno Y.M."/>
            <person name="Andersen G.L."/>
            <person name="Banfield J.F."/>
        </authorList>
    </citation>
    <scope>NUCLEOTIDE SEQUENCE [LARGE SCALE GENOMIC DNA]</scope>
    <source>
        <strain evidence="2">56_747</strain>
    </source>
</reference>
<keyword evidence="1" id="KW-0449">Lipoprotein</keyword>
<dbReference type="EMBL" id="LGFT01000007">
    <property type="protein sequence ID" value="KUK45175.1"/>
    <property type="molecule type" value="Genomic_DNA"/>
</dbReference>
<comment type="caution">
    <text evidence="1">The sequence shown here is derived from an EMBL/GenBank/DDBJ whole genome shotgun (WGS) entry which is preliminary data.</text>
</comment>
<gene>
    <name evidence="1" type="ORF">XD72_0424</name>
    <name evidence="2" type="ORF">XE07_0310</name>
</gene>
<dbReference type="Proteomes" id="UP000057043">
    <property type="component" value="Unassembled WGS sequence"/>
</dbReference>
<dbReference type="Proteomes" id="UP000053961">
    <property type="component" value="Unassembled WGS sequence"/>
</dbReference>
<dbReference type="Pfam" id="PF03640">
    <property type="entry name" value="Lipoprotein_15"/>
    <property type="match status" value="2"/>
</dbReference>
<protein>
    <submittedName>
        <fullName evidence="1">Exported lipoprotein</fullName>
    </submittedName>
</protein>
<dbReference type="AlphaFoldDB" id="A0A117LG18"/>
<evidence type="ECO:0000313" key="4">
    <source>
        <dbReference type="Proteomes" id="UP000057043"/>
    </source>
</evidence>
<evidence type="ECO:0000313" key="1">
    <source>
        <dbReference type="EMBL" id="KUK45175.1"/>
    </source>
</evidence>
<dbReference type="PANTHER" id="PTHR39335:SF1">
    <property type="entry name" value="BLL4220 PROTEIN"/>
    <property type="match status" value="1"/>
</dbReference>
<name>A0A117LG18_9EURY</name>
<sequence>MIKLKITTLMALAIASVAIVAIGAAAPLNTIDLATKDGIGKYLVDQDGMTLYYFAEDAPESGTSSCSETCTHYWPPFHTGQVIIPLELSSFDFDTIYREDDTIQTTYKGWPLYYYINDYNPSDVRGQGINDAWFVAGPDQMP</sequence>
<dbReference type="EMBL" id="LGHB01000002">
    <property type="protein sequence ID" value="KUK97480.1"/>
    <property type="molecule type" value="Genomic_DNA"/>
</dbReference>
<dbReference type="InterPro" id="IPR005297">
    <property type="entry name" value="Lipoprotein_repeat"/>
</dbReference>
<evidence type="ECO:0000313" key="2">
    <source>
        <dbReference type="EMBL" id="KUK97480.1"/>
    </source>
</evidence>